<gene>
    <name evidence="2" type="ORF">GCM10009864_52790</name>
</gene>
<accession>A0ABN3SE76</accession>
<evidence type="ECO:0000313" key="2">
    <source>
        <dbReference type="EMBL" id="GAA2675035.1"/>
    </source>
</evidence>
<dbReference type="RefSeq" id="WP_344580388.1">
    <property type="nucleotide sequence ID" value="NZ_BAAARK010000019.1"/>
</dbReference>
<protein>
    <recommendedName>
        <fullName evidence="4">Secreted protein</fullName>
    </recommendedName>
</protein>
<evidence type="ECO:0008006" key="4">
    <source>
        <dbReference type="Google" id="ProtNLM"/>
    </source>
</evidence>
<organism evidence="2 3">
    <name type="scientific">Streptomyces lunalinharesii</name>
    <dbReference type="NCBI Taxonomy" id="333384"/>
    <lineage>
        <taxon>Bacteria</taxon>
        <taxon>Bacillati</taxon>
        <taxon>Actinomycetota</taxon>
        <taxon>Actinomycetes</taxon>
        <taxon>Kitasatosporales</taxon>
        <taxon>Streptomycetaceae</taxon>
        <taxon>Streptomyces</taxon>
    </lineage>
</organism>
<dbReference type="Proteomes" id="UP001500994">
    <property type="component" value="Unassembled WGS sequence"/>
</dbReference>
<keyword evidence="3" id="KW-1185">Reference proteome</keyword>
<dbReference type="EMBL" id="BAAARK010000019">
    <property type="protein sequence ID" value="GAA2675035.1"/>
    <property type="molecule type" value="Genomic_DNA"/>
</dbReference>
<evidence type="ECO:0000256" key="1">
    <source>
        <dbReference type="SAM" id="MobiDB-lite"/>
    </source>
</evidence>
<comment type="caution">
    <text evidence="2">The sequence shown here is derived from an EMBL/GenBank/DDBJ whole genome shotgun (WGS) entry which is preliminary data.</text>
</comment>
<sequence length="173" mass="17691">MHRAREWFGGLTEAGKVALVAALITTVGGGVFGVVSAATSALSGGGGGADGEGTPPKAIAVETPSGHKTPDGRPDTGPSAPDAECHVERKVLYCTGDQAGIEVYNDRNIHSGVAHTLTGNSSRYACWGRGANHSGGNNIWYWTQFEGQGFRGNVPASDVGTKMDPAPGLPQCA</sequence>
<name>A0ABN3SE76_9ACTN</name>
<reference evidence="2 3" key="1">
    <citation type="journal article" date="2019" name="Int. J. Syst. Evol. Microbiol.">
        <title>The Global Catalogue of Microorganisms (GCM) 10K type strain sequencing project: providing services to taxonomists for standard genome sequencing and annotation.</title>
        <authorList>
            <consortium name="The Broad Institute Genomics Platform"/>
            <consortium name="The Broad Institute Genome Sequencing Center for Infectious Disease"/>
            <person name="Wu L."/>
            <person name="Ma J."/>
        </authorList>
    </citation>
    <scope>NUCLEOTIDE SEQUENCE [LARGE SCALE GENOMIC DNA]</scope>
    <source>
        <strain evidence="2 3">JCM 16374</strain>
    </source>
</reference>
<proteinExistence type="predicted"/>
<evidence type="ECO:0000313" key="3">
    <source>
        <dbReference type="Proteomes" id="UP001500994"/>
    </source>
</evidence>
<feature type="region of interest" description="Disordered" evidence="1">
    <location>
        <begin position="43"/>
        <end position="82"/>
    </location>
</feature>